<feature type="domain" description="ATPase BadF/BadG/BcrA/BcrD type" evidence="1">
    <location>
        <begin position="6"/>
        <end position="242"/>
    </location>
</feature>
<dbReference type="Pfam" id="PF01869">
    <property type="entry name" value="BcrAD_BadFG"/>
    <property type="match status" value="1"/>
</dbReference>
<evidence type="ECO:0000313" key="3">
    <source>
        <dbReference type="EMBL" id="TWI51632.1"/>
    </source>
</evidence>
<gene>
    <name evidence="2" type="ORF">GO485_23020</name>
    <name evidence="3" type="ORF">IP92_00619</name>
</gene>
<name>A0A562Q4H5_9BURK</name>
<sequence>MIEYHIGVDGGGTGTRVRFARSDGTPLGEGGAGPSGLMHGIANAWAAVDQAIAQACGNAGIGVPPRDRCAIGLGLAGVHNKEWAAQFVAANPGYAAVALETDASTTLLGAHEGRPGAIIALGTGSVGEIMYADGTRREVGGWGFPAGDEAGGAWIGLAAVNHVQHVIDGRARGSAFADAVIKACGGSGVTDRDSVQSWLAGATQTKFAQIARQVLAHAETDDKARAIMLDAGRHVALIADALDPTGMLPIALCGGLGEVMPPYLPAALRERILAPRGDSASGALRLIRQHLAHQP</sequence>
<dbReference type="Gene3D" id="3.30.420.40">
    <property type="match status" value="2"/>
</dbReference>
<dbReference type="SUPFAM" id="SSF53067">
    <property type="entry name" value="Actin-like ATPase domain"/>
    <property type="match status" value="2"/>
</dbReference>
<dbReference type="Proteomes" id="UP000437862">
    <property type="component" value="Chromosome"/>
</dbReference>
<dbReference type="RefSeq" id="WP_145873027.1">
    <property type="nucleotide sequence ID" value="NZ_CP046904.1"/>
</dbReference>
<dbReference type="PANTHER" id="PTHR43190:SF3">
    <property type="entry name" value="N-ACETYL-D-GLUCOSAMINE KINASE"/>
    <property type="match status" value="1"/>
</dbReference>
<keyword evidence="3" id="KW-0808">Transferase</keyword>
<dbReference type="AlphaFoldDB" id="A0A562Q4H5"/>
<dbReference type="GO" id="GO:0016301">
    <property type="term" value="F:kinase activity"/>
    <property type="evidence" value="ECO:0007669"/>
    <property type="project" value="UniProtKB-KW"/>
</dbReference>
<evidence type="ECO:0000259" key="1">
    <source>
        <dbReference type="Pfam" id="PF01869"/>
    </source>
</evidence>
<dbReference type="CDD" id="cd24082">
    <property type="entry name" value="ASKHA_NBD_GspK-like"/>
    <property type="match status" value="1"/>
</dbReference>
<dbReference type="EMBL" id="CP046904">
    <property type="protein sequence ID" value="QGZ41641.1"/>
    <property type="molecule type" value="Genomic_DNA"/>
</dbReference>
<organism evidence="3 4">
    <name type="scientific">Pseudoduganella flava</name>
    <dbReference type="NCBI Taxonomy" id="871742"/>
    <lineage>
        <taxon>Bacteria</taxon>
        <taxon>Pseudomonadati</taxon>
        <taxon>Pseudomonadota</taxon>
        <taxon>Betaproteobacteria</taxon>
        <taxon>Burkholderiales</taxon>
        <taxon>Oxalobacteraceae</taxon>
        <taxon>Telluria group</taxon>
        <taxon>Pseudoduganella</taxon>
    </lineage>
</organism>
<dbReference type="PANTHER" id="PTHR43190">
    <property type="entry name" value="N-ACETYL-D-GLUCOSAMINE KINASE"/>
    <property type="match status" value="1"/>
</dbReference>
<keyword evidence="3" id="KW-0418">Kinase</keyword>
<dbReference type="OrthoDB" id="9816014at2"/>
<dbReference type="Proteomes" id="UP000315112">
    <property type="component" value="Unassembled WGS sequence"/>
</dbReference>
<reference evidence="3 4" key="1">
    <citation type="journal article" date="2015" name="Stand. Genomic Sci.">
        <title>Genomic Encyclopedia of Bacterial and Archaeal Type Strains, Phase III: the genomes of soil and plant-associated and newly described type strains.</title>
        <authorList>
            <person name="Whitman W.B."/>
            <person name="Woyke T."/>
            <person name="Klenk H.P."/>
            <person name="Zhou Y."/>
            <person name="Lilburn T.G."/>
            <person name="Beck B.J."/>
            <person name="De Vos P."/>
            <person name="Vandamme P."/>
            <person name="Eisen J.A."/>
            <person name="Garrity G."/>
            <person name="Hugenholtz P."/>
            <person name="Kyrpides N.C."/>
        </authorList>
    </citation>
    <scope>NUCLEOTIDE SEQUENCE [LARGE SCALE GENOMIC DNA]</scope>
    <source>
        <strain evidence="3 4">CGMCC 1.10685</strain>
    </source>
</reference>
<proteinExistence type="predicted"/>
<protein>
    <submittedName>
        <fullName evidence="2">ATPase</fullName>
    </submittedName>
    <submittedName>
        <fullName evidence="3">Glucosamine kinase</fullName>
    </submittedName>
</protein>
<reference evidence="2 5" key="3">
    <citation type="submission" date="2019-12" db="EMBL/GenBank/DDBJ databases">
        <title>Draft Genome Sequences of Six Type Strains of the Genus Massilia.</title>
        <authorList>
            <person name="Miess H."/>
            <person name="Frediansyah A."/>
            <person name="Goeker M."/>
            <person name="Gross H."/>
        </authorList>
    </citation>
    <scope>NUCLEOTIDE SEQUENCE [LARGE SCALE GENOMIC DNA]</scope>
    <source>
        <strain evidence="2 5">DSM 26639</strain>
    </source>
</reference>
<dbReference type="InterPro" id="IPR052519">
    <property type="entry name" value="Euk-type_GlcNAc_Kinase"/>
</dbReference>
<evidence type="ECO:0000313" key="5">
    <source>
        <dbReference type="Proteomes" id="UP000437862"/>
    </source>
</evidence>
<evidence type="ECO:0000313" key="2">
    <source>
        <dbReference type="EMBL" id="QGZ41641.1"/>
    </source>
</evidence>
<reference evidence="3" key="2">
    <citation type="submission" date="2019-07" db="EMBL/GenBank/DDBJ databases">
        <authorList>
            <person name="Whitman W."/>
            <person name="Huntemann M."/>
            <person name="Clum A."/>
            <person name="Pillay M."/>
            <person name="Palaniappan K."/>
            <person name="Varghese N."/>
            <person name="Mikhailova N."/>
            <person name="Stamatis D."/>
            <person name="Reddy T."/>
            <person name="Daum C."/>
            <person name="Shapiro N."/>
            <person name="Ivanova N."/>
            <person name="Kyrpides N."/>
            <person name="Woyke T."/>
        </authorList>
    </citation>
    <scope>NUCLEOTIDE SEQUENCE</scope>
    <source>
        <strain evidence="3">CGMCC 1.10685</strain>
    </source>
</reference>
<dbReference type="InterPro" id="IPR002731">
    <property type="entry name" value="ATPase_BadF"/>
</dbReference>
<dbReference type="InterPro" id="IPR043129">
    <property type="entry name" value="ATPase_NBD"/>
</dbReference>
<accession>A0A562Q4H5</accession>
<dbReference type="EMBL" id="VLKW01000001">
    <property type="protein sequence ID" value="TWI51632.1"/>
    <property type="molecule type" value="Genomic_DNA"/>
</dbReference>
<keyword evidence="5" id="KW-1185">Reference proteome</keyword>
<evidence type="ECO:0000313" key="4">
    <source>
        <dbReference type="Proteomes" id="UP000315112"/>
    </source>
</evidence>